<comment type="subcellular location">
    <subcellularLocation>
        <location evidence="1">Mitochondrion inner membrane</location>
    </subcellularLocation>
    <subcellularLocation>
        <location evidence="2">Mitochondrion intermembrane space</location>
    </subcellularLocation>
</comment>
<evidence type="ECO:0000256" key="8">
    <source>
        <dbReference type="ARBA" id="ARBA00022801"/>
    </source>
</evidence>
<evidence type="ECO:0000256" key="1">
    <source>
        <dbReference type="ARBA" id="ARBA00004273"/>
    </source>
</evidence>
<sequence>MSGRVLAAGLRPLTRRTTVHPVRHLHRHPTGGLLQADAAIRATRKRMWYGGNSFHNAVTARNASFARFLPKLMVKFIRVPAMFGGLAIGAFAWVQYQAAQAGTFAINIFNTTKDTVTNTASTLFGGAKDMAEQTMRGWENTKEQIEVPDWLQNVLRPKEGVATGGSGGPGGDGDPKQSNSGTAALAGASAAAYGYDKSTEEDSRSGDEAARDDQMMILTKKMIEIRSILQRVGQSSTLTLPSIVVIGSQSSGKSSVLEAIVGHEFLPKGSNMVTRRPIELTLVNTPSSKEEYGEFPDLGLRRISDFTSIQRTLTELNMAVSDAECVSDDPIHLTVYSPNVPDLSLIDLPGYIQVVGANQPLQLKQKITELCDKYIQAPNVILAISAADVDLANSTALRASRRVDPRGERTIGVITKMDLVDPIRGASILNDQQYPLRLGYVGVVSRAPQSQGLFKMGPTNLLSAIAKQENAFFSSHPLEYGNDAGVNVGTTTLRKKLMHVLEQTMSSSLQSTSDAIRQELEEANYEFKVQYNDRPLSAESYLAESLDGFKHSFKQFAEEFGRPQMHELLKNELDQKVLDLLAARYWNKPIGDLTVAKPGLDSLADLPKAEPDSLYWHRQLDASTSALTKLGVGRLATTAVASSIQGHIDSLITNSTFSTHPFARQAIMEAASTILNERFYSTSDQVENCIKPYKFEIDIDDGEWTRGREHVGGVLKKELQDCESALKHLENTVGGRRKLREVMTFVDKARKGDIIVEGDPGSGAGGFSAALLGRGREAVFLRDRADIIKMRLLAVKSKQCANPKNKYYCPEVFLDAAATKLASTAVLFLNVELLSEFYYNFPRELDLRLGRHLSEEEIEKFAKEDSKIRRHLEVIRRKELLELVLGKMESLRQLEGLERDRQAADSKRDAAKQRGRWGLF</sequence>
<dbReference type="FunFam" id="3.40.50.300:FF:000741">
    <property type="entry name" value="Putative mitochondrial dynamin GTPase"/>
    <property type="match status" value="1"/>
</dbReference>
<dbReference type="InterPro" id="IPR019762">
    <property type="entry name" value="Dynamin_GTPase_CS"/>
</dbReference>
<accession>A0A9P5H0G3</accession>
<dbReference type="GO" id="GO:0005525">
    <property type="term" value="F:GTP binding"/>
    <property type="evidence" value="ECO:0007669"/>
    <property type="project" value="UniProtKB-KW"/>
</dbReference>
<feature type="coiled-coil region" evidence="18">
    <location>
        <begin position="887"/>
        <end position="914"/>
    </location>
</feature>
<evidence type="ECO:0000313" key="23">
    <source>
        <dbReference type="Proteomes" id="UP000722485"/>
    </source>
</evidence>
<evidence type="ECO:0000256" key="7">
    <source>
        <dbReference type="ARBA" id="ARBA00022792"/>
    </source>
</evidence>
<dbReference type="InterPro" id="IPR045063">
    <property type="entry name" value="Dynamin_N"/>
</dbReference>
<protein>
    <recommendedName>
        <fullName evidence="3">dynamin GTPase</fullName>
        <ecNumber evidence="3">3.6.5.5</ecNumber>
    </recommendedName>
</protein>
<dbReference type="GO" id="GO:0031623">
    <property type="term" value="P:receptor internalization"/>
    <property type="evidence" value="ECO:0007669"/>
    <property type="project" value="TreeGrafter"/>
</dbReference>
<evidence type="ECO:0000256" key="14">
    <source>
        <dbReference type="ARBA" id="ARBA00023136"/>
    </source>
</evidence>
<feature type="domain" description="GED" evidence="20">
    <location>
        <begin position="803"/>
        <end position="896"/>
    </location>
</feature>
<keyword evidence="6 17" id="KW-0547">Nucleotide-binding</keyword>
<dbReference type="PROSITE" id="PS51388">
    <property type="entry name" value="GED"/>
    <property type="match status" value="1"/>
</dbReference>
<feature type="domain" description="Dynamin-type G" evidence="21">
    <location>
        <begin position="237"/>
        <end position="510"/>
    </location>
</feature>
<evidence type="ECO:0000259" key="20">
    <source>
        <dbReference type="PROSITE" id="PS51388"/>
    </source>
</evidence>
<keyword evidence="14" id="KW-0472">Membrane</keyword>
<comment type="catalytic activity">
    <reaction evidence="16">
        <text>GTP + H2O = GDP + phosphate + H(+)</text>
        <dbReference type="Rhea" id="RHEA:19669"/>
        <dbReference type="ChEBI" id="CHEBI:15377"/>
        <dbReference type="ChEBI" id="CHEBI:15378"/>
        <dbReference type="ChEBI" id="CHEBI:37565"/>
        <dbReference type="ChEBI" id="CHEBI:43474"/>
        <dbReference type="ChEBI" id="CHEBI:58189"/>
        <dbReference type="EC" id="3.6.5.5"/>
    </reaction>
</comment>
<reference evidence="22" key="1">
    <citation type="submission" date="2020-03" db="EMBL/GenBank/DDBJ databases">
        <title>Draft Genome Sequence of Cylindrodendrum hubeiense.</title>
        <authorList>
            <person name="Buettner E."/>
            <person name="Kellner H."/>
        </authorList>
    </citation>
    <scope>NUCLEOTIDE SEQUENCE</scope>
    <source>
        <strain evidence="22">IHI 201604</strain>
    </source>
</reference>
<keyword evidence="10" id="KW-0809">Transit peptide</keyword>
<evidence type="ECO:0000256" key="3">
    <source>
        <dbReference type="ARBA" id="ARBA00011980"/>
    </source>
</evidence>
<keyword evidence="8" id="KW-0378">Hydrolase</keyword>
<comment type="caution">
    <text evidence="22">The sequence shown here is derived from an EMBL/GenBank/DDBJ whole genome shotgun (WGS) entry which is preliminary data.</text>
</comment>
<keyword evidence="9" id="KW-0460">Magnesium</keyword>
<dbReference type="PANTHER" id="PTHR11566:SF212">
    <property type="entry name" value="DYNAMIN"/>
    <property type="match status" value="1"/>
</dbReference>
<evidence type="ECO:0000256" key="9">
    <source>
        <dbReference type="ARBA" id="ARBA00022842"/>
    </source>
</evidence>
<dbReference type="CDD" id="cd08771">
    <property type="entry name" value="DLP_1"/>
    <property type="match status" value="1"/>
</dbReference>
<name>A0A9P5H0G3_9HYPO</name>
<dbReference type="GO" id="GO:0005874">
    <property type="term" value="C:microtubule"/>
    <property type="evidence" value="ECO:0007669"/>
    <property type="project" value="TreeGrafter"/>
</dbReference>
<dbReference type="GO" id="GO:0005886">
    <property type="term" value="C:plasma membrane"/>
    <property type="evidence" value="ECO:0007669"/>
    <property type="project" value="TreeGrafter"/>
</dbReference>
<dbReference type="Pfam" id="PF00350">
    <property type="entry name" value="Dynamin_N"/>
    <property type="match status" value="1"/>
</dbReference>
<evidence type="ECO:0000256" key="17">
    <source>
        <dbReference type="RuleBase" id="RU003932"/>
    </source>
</evidence>
<evidence type="ECO:0000256" key="6">
    <source>
        <dbReference type="ARBA" id="ARBA00022741"/>
    </source>
</evidence>
<evidence type="ECO:0000256" key="13">
    <source>
        <dbReference type="ARBA" id="ARBA00023134"/>
    </source>
</evidence>
<keyword evidence="4" id="KW-0812">Transmembrane</keyword>
<keyword evidence="12" id="KW-0496">Mitochondrion</keyword>
<dbReference type="PRINTS" id="PR00195">
    <property type="entry name" value="DYNAMIN"/>
</dbReference>
<keyword evidence="23" id="KW-1185">Reference proteome</keyword>
<proteinExistence type="inferred from homology"/>
<evidence type="ECO:0000256" key="10">
    <source>
        <dbReference type="ARBA" id="ARBA00022946"/>
    </source>
</evidence>
<dbReference type="GO" id="GO:0005758">
    <property type="term" value="C:mitochondrial intermembrane space"/>
    <property type="evidence" value="ECO:0007669"/>
    <property type="project" value="UniProtKB-SubCell"/>
</dbReference>
<feature type="compositionally biased region" description="Gly residues" evidence="19">
    <location>
        <begin position="162"/>
        <end position="172"/>
    </location>
</feature>
<evidence type="ECO:0000256" key="15">
    <source>
        <dbReference type="ARBA" id="ARBA00023157"/>
    </source>
</evidence>
<dbReference type="GO" id="GO:0005743">
    <property type="term" value="C:mitochondrial inner membrane"/>
    <property type="evidence" value="ECO:0007669"/>
    <property type="project" value="UniProtKB-SubCell"/>
</dbReference>
<dbReference type="Pfam" id="PF01031">
    <property type="entry name" value="Dynamin_M"/>
    <property type="match status" value="1"/>
</dbReference>
<dbReference type="GO" id="GO:0061024">
    <property type="term" value="P:membrane organization"/>
    <property type="evidence" value="ECO:0007669"/>
    <property type="project" value="UniProtKB-ARBA"/>
</dbReference>
<dbReference type="PANTHER" id="PTHR11566">
    <property type="entry name" value="DYNAMIN"/>
    <property type="match status" value="1"/>
</dbReference>
<keyword evidence="11" id="KW-1133">Transmembrane helix</keyword>
<gene>
    <name evidence="22" type="ORF">G7Z17_g11299</name>
</gene>
<dbReference type="InterPro" id="IPR056495">
    <property type="entry name" value="LIS_MGM1"/>
</dbReference>
<dbReference type="PROSITE" id="PS00410">
    <property type="entry name" value="G_DYNAMIN_1"/>
    <property type="match status" value="1"/>
</dbReference>
<evidence type="ECO:0000259" key="21">
    <source>
        <dbReference type="PROSITE" id="PS51718"/>
    </source>
</evidence>
<evidence type="ECO:0000256" key="5">
    <source>
        <dbReference type="ARBA" id="ARBA00022723"/>
    </source>
</evidence>
<keyword evidence="18" id="KW-0175">Coiled coil</keyword>
<dbReference type="SMART" id="SM00053">
    <property type="entry name" value="DYNc"/>
    <property type="match status" value="1"/>
</dbReference>
<dbReference type="Gene3D" id="3.40.50.300">
    <property type="entry name" value="P-loop containing nucleotide triphosphate hydrolases"/>
    <property type="match status" value="1"/>
</dbReference>
<dbReference type="GO" id="GO:0046872">
    <property type="term" value="F:metal ion binding"/>
    <property type="evidence" value="ECO:0007669"/>
    <property type="project" value="UniProtKB-KW"/>
</dbReference>
<dbReference type="Proteomes" id="UP000722485">
    <property type="component" value="Unassembled WGS sequence"/>
</dbReference>
<keyword evidence="13 17" id="KW-0342">GTP-binding</keyword>
<dbReference type="SUPFAM" id="SSF52540">
    <property type="entry name" value="P-loop containing nucleoside triphosphate hydrolases"/>
    <property type="match status" value="1"/>
</dbReference>
<dbReference type="GO" id="GO:0003924">
    <property type="term" value="F:GTPase activity"/>
    <property type="evidence" value="ECO:0007669"/>
    <property type="project" value="InterPro"/>
</dbReference>
<evidence type="ECO:0000256" key="12">
    <source>
        <dbReference type="ARBA" id="ARBA00023128"/>
    </source>
</evidence>
<dbReference type="PROSITE" id="PS51718">
    <property type="entry name" value="G_DYNAMIN_2"/>
    <property type="match status" value="1"/>
</dbReference>
<dbReference type="InterPro" id="IPR000375">
    <property type="entry name" value="Dynamin_stalk"/>
</dbReference>
<evidence type="ECO:0000313" key="22">
    <source>
        <dbReference type="EMBL" id="KAF7542757.1"/>
    </source>
</evidence>
<dbReference type="InterPro" id="IPR027417">
    <property type="entry name" value="P-loop_NTPase"/>
</dbReference>
<organism evidence="22 23">
    <name type="scientific">Cylindrodendrum hubeiense</name>
    <dbReference type="NCBI Taxonomy" id="595255"/>
    <lineage>
        <taxon>Eukaryota</taxon>
        <taxon>Fungi</taxon>
        <taxon>Dikarya</taxon>
        <taxon>Ascomycota</taxon>
        <taxon>Pezizomycotina</taxon>
        <taxon>Sordariomycetes</taxon>
        <taxon>Hypocreomycetidae</taxon>
        <taxon>Hypocreales</taxon>
        <taxon>Nectriaceae</taxon>
        <taxon>Cylindrodendrum</taxon>
    </lineage>
</organism>
<evidence type="ECO:0000256" key="2">
    <source>
        <dbReference type="ARBA" id="ARBA00004569"/>
    </source>
</evidence>
<dbReference type="EC" id="3.6.5.5" evidence="3"/>
<dbReference type="OrthoDB" id="5061070at2759"/>
<dbReference type="AlphaFoldDB" id="A0A9P5H0G3"/>
<evidence type="ECO:0000256" key="18">
    <source>
        <dbReference type="SAM" id="Coils"/>
    </source>
</evidence>
<evidence type="ECO:0000256" key="4">
    <source>
        <dbReference type="ARBA" id="ARBA00022692"/>
    </source>
</evidence>
<dbReference type="InterPro" id="IPR030381">
    <property type="entry name" value="G_DYNAMIN_dom"/>
</dbReference>
<evidence type="ECO:0000256" key="19">
    <source>
        <dbReference type="SAM" id="MobiDB-lite"/>
    </source>
</evidence>
<evidence type="ECO:0000256" key="11">
    <source>
        <dbReference type="ARBA" id="ARBA00022989"/>
    </source>
</evidence>
<keyword evidence="5" id="KW-0479">Metal-binding</keyword>
<keyword evidence="7" id="KW-0999">Mitochondrion inner membrane</keyword>
<dbReference type="InterPro" id="IPR001401">
    <property type="entry name" value="Dynamin_GTPase"/>
</dbReference>
<feature type="region of interest" description="Disordered" evidence="19">
    <location>
        <begin position="158"/>
        <end position="182"/>
    </location>
</feature>
<dbReference type="InterPro" id="IPR020850">
    <property type="entry name" value="GED_dom"/>
</dbReference>
<evidence type="ECO:0000256" key="16">
    <source>
        <dbReference type="ARBA" id="ARBA00048040"/>
    </source>
</evidence>
<dbReference type="GO" id="GO:0008017">
    <property type="term" value="F:microtubule binding"/>
    <property type="evidence" value="ECO:0007669"/>
    <property type="project" value="TreeGrafter"/>
</dbReference>
<dbReference type="EMBL" id="JAANBB010000416">
    <property type="protein sequence ID" value="KAF7542757.1"/>
    <property type="molecule type" value="Genomic_DNA"/>
</dbReference>
<comment type="similarity">
    <text evidence="17">Belongs to the TRAFAC class dynamin-like GTPase superfamily. Dynamin/Fzo/YdjA family.</text>
</comment>
<dbReference type="Pfam" id="PF24550">
    <property type="entry name" value="LIS_MGM1"/>
    <property type="match status" value="1"/>
</dbReference>
<keyword evidence="15" id="KW-1015">Disulfide bond</keyword>
<dbReference type="InterPro" id="IPR022812">
    <property type="entry name" value="Dynamin"/>
</dbReference>